<feature type="region of interest" description="Disordered" evidence="3">
    <location>
        <begin position="1344"/>
        <end position="1418"/>
    </location>
</feature>
<dbReference type="InterPro" id="IPR052007">
    <property type="entry name" value="Bud4"/>
</dbReference>
<evidence type="ECO:0000256" key="3">
    <source>
        <dbReference type="SAM" id="MobiDB-lite"/>
    </source>
</evidence>
<dbReference type="SUPFAM" id="SSF50729">
    <property type="entry name" value="PH domain-like"/>
    <property type="match status" value="1"/>
</dbReference>
<feature type="region of interest" description="Disordered" evidence="3">
    <location>
        <begin position="1039"/>
        <end position="1076"/>
    </location>
</feature>
<feature type="compositionally biased region" description="Acidic residues" evidence="3">
    <location>
        <begin position="288"/>
        <end position="307"/>
    </location>
</feature>
<dbReference type="SMART" id="SM00233">
    <property type="entry name" value="PH"/>
    <property type="match status" value="1"/>
</dbReference>
<dbReference type="InterPro" id="IPR011993">
    <property type="entry name" value="PH-like_dom_sf"/>
</dbReference>
<feature type="region of interest" description="Disordered" evidence="3">
    <location>
        <begin position="1"/>
        <end position="425"/>
    </location>
</feature>
<gene>
    <name evidence="5" type="ORF">EJ04DRAFT_515094</name>
</gene>
<evidence type="ECO:0000256" key="1">
    <source>
        <dbReference type="ARBA" id="ARBA00022618"/>
    </source>
</evidence>
<dbReference type="InterPro" id="IPR001849">
    <property type="entry name" value="PH_domain"/>
</dbReference>
<feature type="region of interest" description="Disordered" evidence="3">
    <location>
        <begin position="446"/>
        <end position="467"/>
    </location>
</feature>
<dbReference type="CDD" id="cd13278">
    <property type="entry name" value="PH_Bud4"/>
    <property type="match status" value="1"/>
</dbReference>
<keyword evidence="6" id="KW-1185">Reference proteome</keyword>
<dbReference type="GO" id="GO:0005525">
    <property type="term" value="F:GTP binding"/>
    <property type="evidence" value="ECO:0007669"/>
    <property type="project" value="TreeGrafter"/>
</dbReference>
<feature type="region of interest" description="Disordered" evidence="3">
    <location>
        <begin position="691"/>
        <end position="727"/>
    </location>
</feature>
<evidence type="ECO:0000259" key="4">
    <source>
        <dbReference type="PROSITE" id="PS50003"/>
    </source>
</evidence>
<evidence type="ECO:0000313" key="6">
    <source>
        <dbReference type="Proteomes" id="UP000799444"/>
    </source>
</evidence>
<organism evidence="5 6">
    <name type="scientific">Polyplosphaeria fusca</name>
    <dbReference type="NCBI Taxonomy" id="682080"/>
    <lineage>
        <taxon>Eukaryota</taxon>
        <taxon>Fungi</taxon>
        <taxon>Dikarya</taxon>
        <taxon>Ascomycota</taxon>
        <taxon>Pezizomycotina</taxon>
        <taxon>Dothideomycetes</taxon>
        <taxon>Pleosporomycetidae</taxon>
        <taxon>Pleosporales</taxon>
        <taxon>Tetraplosphaeriaceae</taxon>
        <taxon>Polyplosphaeria</taxon>
    </lineage>
</organism>
<dbReference type="GO" id="GO:0051301">
    <property type="term" value="P:cell division"/>
    <property type="evidence" value="ECO:0007669"/>
    <property type="project" value="UniProtKB-KW"/>
</dbReference>
<dbReference type="Pfam" id="PF00169">
    <property type="entry name" value="PH"/>
    <property type="match status" value="1"/>
</dbReference>
<dbReference type="PROSITE" id="PS50003">
    <property type="entry name" value="PH_DOMAIN"/>
    <property type="match status" value="1"/>
</dbReference>
<keyword evidence="1" id="KW-0132">Cell division</keyword>
<name>A0A9P4QNG0_9PLEO</name>
<comment type="caution">
    <text evidence="5">The sequence shown here is derived from an EMBL/GenBank/DDBJ whole genome shotgun (WGS) entry which is preliminary data.</text>
</comment>
<sequence>MSRNEAVSPLRINKSPVKGSSRPLAEIGPTEHRRNSPSFNQTTKKMFSKESSPFDSSPFANSPRLFWKEQTTSPKSRFGSENNDVEHEASLSPKRNSIENLKKASRVKNSSMFAREQKHEYDPSSVQALDRPLAAGRPLSTSVQGNAYGGSGITGLRQHDEQQRGHRRGESLSKIPTLSPSKTSPPKFSTTSPYSSPAKDASSPSDMRSSPSKSSLVTNGRFNLTDFNPDSSAWSEDDETKHQTLRPLRRHAKSVTFDAAPPTINEYEMVTPDPSSVASGSREGSYESQEEEEMSFDQDDSFDASLEDTDKTPVVLPEDWRHMSPEAANTSLADTFDDPFDGRENSPMPQARPNGVPKANETRRGSTNSDGESRPLPPLPGMDTYDERRRRDSSIGLSAAAERASGNRRSLPHPPQAAGFSKSDLLNMREGSMSLEDRLRLMNFDDERNTDTPTQESHDKANELGLGIQVQEVEVDVTESELTVDGPKVPRISRESILRKVKSRTFDEYDSYNYEAESSPERSYGDLADLDPDVPIPSREVSSNFDDHPQLSPDDDTDSVLDAYSMAETTEMYTELTYTEDYERETSVVRHEVHQEVQDEDDASQYSSQPEEQPTSQSTIDTSGPPTPTASNPSPTAADKELRRKELFASFDDHNLTLDPLKTSFETAPSPLDTEPKIGAMREFLRRPETPEVGTDDVEEPGTPDSVIRHPVLIEPPPRENSSPVPEPVATIRGAGGRLKTRPSLQPADMATMAATRRQVSGEHPPPVPERSPKRQSLVGNIEEGDSHGILEVSNKENLMLDIAIGEDSNDLSFGLDREFDHIIEAQKKGYLMRQNTKVVVASNRQFSDEQPPADVKPAAEKSRSANSSPRKTSDERKPAWTTEPWNGKSRRRSIRTTSGTRRATANGPAPPLPGQESAVAAGLNTVGERDDDEFEDGAERGRLFVKVVGVKDIDLPLPKTERTWFQLTLDNGLHCVTTSWLELGHSAPIGQEFELVVLDDLEFQLTLQTKLEPPVQPTITAPAAKAIGHKKSHSAFRNLLSSPKKRKEAERKMQEEAERAAFQQQQEAQARRNPNQASAWDLLHDLVGPDGSFARAYVSLKNHENQAYGRPFNVDIPCFNEWAVDDTGVSSVKSKRGGVVRRPPYRVGKLALQLLYVPKPKNAKDEDMPKSMNACIRELKQAEEVRTTFFEGHLSQQGGDCPYWRRRFFRLQGTKLTAYHEATRQPRATISLAKATKLIDDKSALQQPSSTKRGGRRRSAFAEEEEGYMFVEEGFRIRFANGEMIDFYAENTAQKDEWMKVLSECVGKDVTSGKGWTDLVLDKERKERSRGPQVAQAKALKENANAVQLQRPHSHEGLSSKSAPTSPVKGHSRTQSRPPPPVEKDSRHKNGAVPQARPRDAGTSLAERRKQVRSMIF</sequence>
<dbReference type="EMBL" id="ML996212">
    <property type="protein sequence ID" value="KAF2730652.1"/>
    <property type="molecule type" value="Genomic_DNA"/>
</dbReference>
<feature type="compositionally biased region" description="Basic residues" evidence="3">
    <location>
        <begin position="243"/>
        <end position="253"/>
    </location>
</feature>
<feature type="compositionally biased region" description="Low complexity" evidence="3">
    <location>
        <begin position="604"/>
        <end position="637"/>
    </location>
</feature>
<reference evidence="5" key="1">
    <citation type="journal article" date="2020" name="Stud. Mycol.">
        <title>101 Dothideomycetes genomes: a test case for predicting lifestyles and emergence of pathogens.</title>
        <authorList>
            <person name="Haridas S."/>
            <person name="Albert R."/>
            <person name="Binder M."/>
            <person name="Bloem J."/>
            <person name="Labutti K."/>
            <person name="Salamov A."/>
            <person name="Andreopoulos B."/>
            <person name="Baker S."/>
            <person name="Barry K."/>
            <person name="Bills G."/>
            <person name="Bluhm B."/>
            <person name="Cannon C."/>
            <person name="Castanera R."/>
            <person name="Culley D."/>
            <person name="Daum C."/>
            <person name="Ezra D."/>
            <person name="Gonzalez J."/>
            <person name="Henrissat B."/>
            <person name="Kuo A."/>
            <person name="Liang C."/>
            <person name="Lipzen A."/>
            <person name="Lutzoni F."/>
            <person name="Magnuson J."/>
            <person name="Mondo S."/>
            <person name="Nolan M."/>
            <person name="Ohm R."/>
            <person name="Pangilinan J."/>
            <person name="Park H.-J."/>
            <person name="Ramirez L."/>
            <person name="Alfaro M."/>
            <person name="Sun H."/>
            <person name="Tritt A."/>
            <person name="Yoshinaga Y."/>
            <person name="Zwiers L.-H."/>
            <person name="Turgeon B."/>
            <person name="Goodwin S."/>
            <person name="Spatafora J."/>
            <person name="Crous P."/>
            <person name="Grigoriev I."/>
        </authorList>
    </citation>
    <scope>NUCLEOTIDE SEQUENCE</scope>
    <source>
        <strain evidence="5">CBS 125425</strain>
    </source>
</reference>
<feature type="compositionally biased region" description="Polar residues" evidence="3">
    <location>
        <begin position="216"/>
        <end position="234"/>
    </location>
</feature>
<protein>
    <submittedName>
        <fullName evidence="5">DUF1709-domain-containing protein</fullName>
    </submittedName>
</protein>
<evidence type="ECO:0000313" key="5">
    <source>
        <dbReference type="EMBL" id="KAF2730652.1"/>
    </source>
</evidence>
<feature type="compositionally biased region" description="Polar residues" evidence="3">
    <location>
        <begin position="36"/>
        <end position="60"/>
    </location>
</feature>
<proteinExistence type="predicted"/>
<feature type="region of interest" description="Disordered" evidence="3">
    <location>
        <begin position="755"/>
        <end position="779"/>
    </location>
</feature>
<dbReference type="PANTHER" id="PTHR36100">
    <property type="entry name" value="BUD SITE SELECTION PROTEIN 4"/>
    <property type="match status" value="1"/>
</dbReference>
<feature type="region of interest" description="Disordered" evidence="3">
    <location>
        <begin position="843"/>
        <end position="918"/>
    </location>
</feature>
<dbReference type="OrthoDB" id="2123378at2759"/>
<dbReference type="PANTHER" id="PTHR36100:SF1">
    <property type="entry name" value="BUD SITE SELECTION PROTEIN 4"/>
    <property type="match status" value="1"/>
</dbReference>
<feature type="compositionally biased region" description="Basic and acidic residues" evidence="3">
    <location>
        <begin position="1048"/>
        <end position="1060"/>
    </location>
</feature>
<dbReference type="FunFam" id="2.30.29.30:FF:000311">
    <property type="entry name" value="GTP binding protein (Bud4)"/>
    <property type="match status" value="1"/>
</dbReference>
<feature type="domain" description="PH" evidence="4">
    <location>
        <begin position="1188"/>
        <end position="1308"/>
    </location>
</feature>
<feature type="region of interest" description="Disordered" evidence="3">
    <location>
        <begin position="514"/>
        <end position="559"/>
    </location>
</feature>
<feature type="compositionally biased region" description="Basic and acidic residues" evidence="3">
    <location>
        <begin position="446"/>
        <end position="462"/>
    </location>
</feature>
<evidence type="ECO:0000256" key="2">
    <source>
        <dbReference type="ARBA" id="ARBA00023306"/>
    </source>
</evidence>
<feature type="compositionally biased region" description="Polar residues" evidence="3">
    <location>
        <begin position="69"/>
        <end position="82"/>
    </location>
</feature>
<dbReference type="Gene3D" id="2.30.29.30">
    <property type="entry name" value="Pleckstrin-homology domain (PH domain)/Phosphotyrosine-binding domain (PTB)"/>
    <property type="match status" value="1"/>
</dbReference>
<feature type="compositionally biased region" description="Low complexity" evidence="3">
    <location>
        <begin position="1061"/>
        <end position="1073"/>
    </location>
</feature>
<keyword evidence="2" id="KW-0131">Cell cycle</keyword>
<dbReference type="Proteomes" id="UP000799444">
    <property type="component" value="Unassembled WGS sequence"/>
</dbReference>
<feature type="compositionally biased region" description="Basic and acidic residues" evidence="3">
    <location>
        <begin position="157"/>
        <end position="171"/>
    </location>
</feature>
<feature type="region of interest" description="Disordered" evidence="3">
    <location>
        <begin position="593"/>
        <end position="639"/>
    </location>
</feature>
<accession>A0A9P4QNG0</accession>
<feature type="compositionally biased region" description="Low complexity" evidence="3">
    <location>
        <begin position="173"/>
        <end position="215"/>
    </location>
</feature>